<organism evidence="6 7">
    <name type="scientific">Salinimonas marina</name>
    <dbReference type="NCBI Taxonomy" id="2785918"/>
    <lineage>
        <taxon>Bacteria</taxon>
        <taxon>Pseudomonadati</taxon>
        <taxon>Pseudomonadota</taxon>
        <taxon>Gammaproteobacteria</taxon>
        <taxon>Alteromonadales</taxon>
        <taxon>Alteromonadaceae</taxon>
        <taxon>Alteromonas/Salinimonas group</taxon>
        <taxon>Salinimonas</taxon>
    </lineage>
</organism>
<dbReference type="EMBL" id="CP064795">
    <property type="protein sequence ID" value="QPG04695.1"/>
    <property type="molecule type" value="Genomic_DNA"/>
</dbReference>
<dbReference type="HAMAP" id="MF_00925">
    <property type="entry name" value="OM_assembly_BamE"/>
    <property type="match status" value="1"/>
</dbReference>
<keyword evidence="2 4" id="KW-0472">Membrane</keyword>
<name>A0A7S9DVM9_9ALTE</name>
<dbReference type="KEGG" id="smaa:IT774_10765"/>
<dbReference type="InterPro" id="IPR007450">
    <property type="entry name" value="BamE_dom"/>
</dbReference>
<dbReference type="GO" id="GO:0051205">
    <property type="term" value="P:protein insertion into membrane"/>
    <property type="evidence" value="ECO:0007669"/>
    <property type="project" value="UniProtKB-UniRule"/>
</dbReference>
<evidence type="ECO:0000256" key="4">
    <source>
        <dbReference type="HAMAP-Rule" id="MF_00925"/>
    </source>
</evidence>
<accession>A0A7S9DVM9</accession>
<dbReference type="PANTHER" id="PTHR37482:SF1">
    <property type="entry name" value="OUTER MEMBRANE PROTEIN ASSEMBLY FACTOR BAME"/>
    <property type="match status" value="1"/>
</dbReference>
<dbReference type="Gene3D" id="3.30.1450.10">
    <property type="match status" value="1"/>
</dbReference>
<dbReference type="AlphaFoldDB" id="A0A7S9DVM9"/>
<gene>
    <name evidence="4" type="primary">bamE</name>
    <name evidence="6" type="ORF">IT774_10765</name>
</gene>
<dbReference type="PROSITE" id="PS51257">
    <property type="entry name" value="PROKAR_LIPOPROTEIN"/>
    <property type="match status" value="1"/>
</dbReference>
<dbReference type="GO" id="GO:1990063">
    <property type="term" value="C:Bam protein complex"/>
    <property type="evidence" value="ECO:0007669"/>
    <property type="project" value="TreeGrafter"/>
</dbReference>
<evidence type="ECO:0000256" key="1">
    <source>
        <dbReference type="ARBA" id="ARBA00022729"/>
    </source>
</evidence>
<keyword evidence="4" id="KW-0564">Palmitate</keyword>
<dbReference type="Pfam" id="PF04355">
    <property type="entry name" value="BamE"/>
    <property type="match status" value="1"/>
</dbReference>
<keyword evidence="7" id="KW-1185">Reference proteome</keyword>
<evidence type="ECO:0000313" key="6">
    <source>
        <dbReference type="EMBL" id="QPG04695.1"/>
    </source>
</evidence>
<keyword evidence="3 4" id="KW-0998">Cell outer membrane</keyword>
<comment type="subcellular location">
    <subcellularLocation>
        <location evidence="4">Cell outer membrane</location>
        <topology evidence="4">Lipid-anchor</topology>
    </subcellularLocation>
</comment>
<proteinExistence type="inferred from homology"/>
<dbReference type="InterPro" id="IPR026592">
    <property type="entry name" value="BamE"/>
</dbReference>
<comment type="similarity">
    <text evidence="4">Belongs to the BamE family.</text>
</comment>
<dbReference type="RefSeq" id="WP_195809788.1">
    <property type="nucleotide sequence ID" value="NZ_CP064795.1"/>
</dbReference>
<keyword evidence="4" id="KW-0449">Lipoprotein</keyword>
<sequence length="118" mass="13481">MKLYQTILLAAVMVTATACSNWIYRIDVPQGNFLDTGDVKELRMGMSKEQVAYVLGNPVVEDSFNKDTWYYVYDMKRGMSKRGKDFQKQLVLSFDDGKLAKADGDFELSEDFDTPLDQ</sequence>
<comment type="function">
    <text evidence="4">Part of the outer membrane protein assembly complex, which is involved in assembly and insertion of beta-barrel proteins into the outer membrane.</text>
</comment>
<dbReference type="PANTHER" id="PTHR37482">
    <property type="entry name" value="OUTER MEMBRANE PROTEIN ASSEMBLY FACTOR BAME"/>
    <property type="match status" value="1"/>
</dbReference>
<evidence type="ECO:0000256" key="3">
    <source>
        <dbReference type="ARBA" id="ARBA00023237"/>
    </source>
</evidence>
<feature type="domain" description="Outer membrane protein assembly factor BamE" evidence="5">
    <location>
        <begin position="31"/>
        <end position="102"/>
    </location>
</feature>
<evidence type="ECO:0000313" key="7">
    <source>
        <dbReference type="Proteomes" id="UP000595095"/>
    </source>
</evidence>
<comment type="subunit">
    <text evidence="4">Part of the Bam complex.</text>
</comment>
<protein>
    <recommendedName>
        <fullName evidence="4">Outer membrane protein assembly factor BamE</fullName>
    </recommendedName>
</protein>
<reference evidence="6 7" key="1">
    <citation type="submission" date="2020-11" db="EMBL/GenBank/DDBJ databases">
        <title>Complete genome sequence for Salinimonas sp. strain G2-b.</title>
        <authorList>
            <person name="Park S.-J."/>
        </authorList>
    </citation>
    <scope>NUCLEOTIDE SEQUENCE [LARGE SCALE GENOMIC DNA]</scope>
    <source>
        <strain evidence="6 7">G2-b</strain>
    </source>
</reference>
<evidence type="ECO:0000256" key="2">
    <source>
        <dbReference type="ARBA" id="ARBA00023136"/>
    </source>
</evidence>
<dbReference type="Proteomes" id="UP000595095">
    <property type="component" value="Chromosome"/>
</dbReference>
<dbReference type="GO" id="GO:0030674">
    <property type="term" value="F:protein-macromolecule adaptor activity"/>
    <property type="evidence" value="ECO:0007669"/>
    <property type="project" value="TreeGrafter"/>
</dbReference>
<keyword evidence="1 4" id="KW-0732">Signal</keyword>
<evidence type="ECO:0000259" key="5">
    <source>
        <dbReference type="Pfam" id="PF04355"/>
    </source>
</evidence>
<dbReference type="InterPro" id="IPR037873">
    <property type="entry name" value="BamE-like"/>
</dbReference>
<dbReference type="GO" id="GO:0043165">
    <property type="term" value="P:Gram-negative-bacterium-type cell outer membrane assembly"/>
    <property type="evidence" value="ECO:0007669"/>
    <property type="project" value="UniProtKB-UniRule"/>
</dbReference>